<dbReference type="Proteomes" id="UP000199659">
    <property type="component" value="Unassembled WGS sequence"/>
</dbReference>
<dbReference type="STRING" id="37658.SAMN05661086_00560"/>
<dbReference type="AlphaFoldDB" id="A0A1I6I8Y1"/>
<dbReference type="EMBL" id="FOYZ01000002">
    <property type="protein sequence ID" value="SFR63173.1"/>
    <property type="molecule type" value="Genomic_DNA"/>
</dbReference>
<accession>A0A1I6I8Y1</accession>
<evidence type="ECO:0000313" key="2">
    <source>
        <dbReference type="Proteomes" id="UP000199659"/>
    </source>
</evidence>
<keyword evidence="2" id="KW-1185">Reference proteome</keyword>
<evidence type="ECO:0000313" key="1">
    <source>
        <dbReference type="EMBL" id="SFR63173.1"/>
    </source>
</evidence>
<name>A0A1I6I8Y1_9FIRM</name>
<proteinExistence type="predicted"/>
<sequence length="56" mass="6734">MSMIENFQKFFSHKPKFNNNSYGTGSMKYDITDDAEDYFVEDSYMNNYDAEDEFFD</sequence>
<reference evidence="1 2" key="1">
    <citation type="submission" date="2016-10" db="EMBL/GenBank/DDBJ databases">
        <authorList>
            <person name="de Groot N.N."/>
        </authorList>
    </citation>
    <scope>NUCLEOTIDE SEQUENCE [LARGE SCALE GENOMIC DNA]</scope>
    <source>
        <strain evidence="1 2">743A</strain>
    </source>
</reference>
<gene>
    <name evidence="1" type="ORF">SAMN05661086_00560</name>
</gene>
<protein>
    <submittedName>
        <fullName evidence="1">Uncharacterized protein</fullName>
    </submittedName>
</protein>
<organism evidence="1 2">
    <name type="scientific">Anaeromicropila populeti</name>
    <dbReference type="NCBI Taxonomy" id="37658"/>
    <lineage>
        <taxon>Bacteria</taxon>
        <taxon>Bacillati</taxon>
        <taxon>Bacillota</taxon>
        <taxon>Clostridia</taxon>
        <taxon>Lachnospirales</taxon>
        <taxon>Lachnospiraceae</taxon>
        <taxon>Anaeromicropila</taxon>
    </lineage>
</organism>